<dbReference type="SUPFAM" id="SSF55846">
    <property type="entry name" value="N-acetylmuramoyl-L-alanine amidase-like"/>
    <property type="match status" value="1"/>
</dbReference>
<dbReference type="GO" id="GO:0008745">
    <property type="term" value="F:N-acetylmuramoyl-L-alanine amidase activity"/>
    <property type="evidence" value="ECO:0007669"/>
    <property type="project" value="InterPro"/>
</dbReference>
<dbReference type="GeneID" id="106126345"/>
<evidence type="ECO:0000256" key="3">
    <source>
        <dbReference type="ARBA" id="ARBA00022588"/>
    </source>
</evidence>
<keyword evidence="3" id="KW-0399">Innate immunity</keyword>
<proteinExistence type="inferred from homology"/>
<evidence type="ECO:0000259" key="8">
    <source>
        <dbReference type="SMART" id="SM00644"/>
    </source>
</evidence>
<evidence type="ECO:0000256" key="5">
    <source>
        <dbReference type="ARBA" id="ARBA00069708"/>
    </source>
</evidence>
<evidence type="ECO:0000259" key="9">
    <source>
        <dbReference type="SMART" id="SM00701"/>
    </source>
</evidence>
<reference evidence="10" key="1">
    <citation type="submission" date="2025-08" db="UniProtKB">
        <authorList>
            <consortium name="RefSeq"/>
        </authorList>
    </citation>
    <scope>IDENTIFICATION</scope>
</reference>
<sequence length="364" mass="40291">MAMKSEPILSSSNSGIKVEGDIGDVQIIEEVSDDDSEYNKQTTLSTSNASPNSLGLLPSTSPVIGTVSVSNSENVHFGNNTFFNGPVTIIQSKNGVENASYTNTEDKNEDKDECQNKPQSAPTIKKHDILTRQKLIIFVICIIVVGGIVTIVLITMSKNDEQSRGTTSTYFNDAYSVDPLLIAPDHLRIVSRTDWLAQPVEGPLDKIVQPVPWVIITHTATESCYIQSQCVLAVRLIQSFHIESRKWFDIAYNFLVGGDGSVYFGRGWNYIGSHTKGYNKYSIAIAFIGTFNNDPPPKQQVDACKKLIKHGVDLGVITKDYKLFAHRQLMSTLSPGDKLFDIIKEWPHFVSNLTDVDNLIPKGY</sequence>
<feature type="domain" description="N-acetylmuramoyl-L-alanine amidase" evidence="8">
    <location>
        <begin position="197"/>
        <end position="336"/>
    </location>
</feature>
<feature type="compositionally biased region" description="Polar residues" evidence="6">
    <location>
        <begin position="39"/>
        <end position="55"/>
    </location>
</feature>
<evidence type="ECO:0000256" key="6">
    <source>
        <dbReference type="SAM" id="MobiDB-lite"/>
    </source>
</evidence>
<dbReference type="Proteomes" id="UP000694872">
    <property type="component" value="Unplaced"/>
</dbReference>
<dbReference type="InterPro" id="IPR036505">
    <property type="entry name" value="Amidase/PGRP_sf"/>
</dbReference>
<dbReference type="FunFam" id="3.40.80.10:FF:000001">
    <property type="entry name" value="Peptidoglycan recognition protein 1"/>
    <property type="match status" value="1"/>
</dbReference>
<feature type="transmembrane region" description="Helical" evidence="7">
    <location>
        <begin position="135"/>
        <end position="156"/>
    </location>
</feature>
<accession>A0AAJ6ZUG0</accession>
<dbReference type="Gene3D" id="3.40.80.10">
    <property type="entry name" value="Peptidoglycan recognition protein-like"/>
    <property type="match status" value="1"/>
</dbReference>
<protein>
    <recommendedName>
        <fullName evidence="5">Peptidoglycan recognition protein</fullName>
    </recommendedName>
</protein>
<dbReference type="SMART" id="SM00644">
    <property type="entry name" value="Ami_2"/>
    <property type="match status" value="1"/>
</dbReference>
<evidence type="ECO:0000256" key="7">
    <source>
        <dbReference type="SAM" id="Phobius"/>
    </source>
</evidence>
<organism evidence="10">
    <name type="scientific">Papilio xuthus</name>
    <name type="common">Asian swallowtail butterfly</name>
    <dbReference type="NCBI Taxonomy" id="66420"/>
    <lineage>
        <taxon>Eukaryota</taxon>
        <taxon>Metazoa</taxon>
        <taxon>Ecdysozoa</taxon>
        <taxon>Arthropoda</taxon>
        <taxon>Hexapoda</taxon>
        <taxon>Insecta</taxon>
        <taxon>Pterygota</taxon>
        <taxon>Neoptera</taxon>
        <taxon>Endopterygota</taxon>
        <taxon>Lepidoptera</taxon>
        <taxon>Glossata</taxon>
        <taxon>Ditrysia</taxon>
        <taxon>Papilionoidea</taxon>
        <taxon>Papilionidae</taxon>
        <taxon>Papilioninae</taxon>
        <taxon>Papilio</taxon>
    </lineage>
</organism>
<dbReference type="GO" id="GO:0008270">
    <property type="term" value="F:zinc ion binding"/>
    <property type="evidence" value="ECO:0007669"/>
    <property type="project" value="InterPro"/>
</dbReference>
<evidence type="ECO:0000313" key="10">
    <source>
        <dbReference type="RefSeq" id="XP_013179413.1"/>
    </source>
</evidence>
<evidence type="ECO:0000256" key="2">
    <source>
        <dbReference type="ARBA" id="ARBA00011245"/>
    </source>
</evidence>
<dbReference type="InterPro" id="IPR015510">
    <property type="entry name" value="PGRP"/>
</dbReference>
<dbReference type="PANTHER" id="PTHR11022:SF41">
    <property type="entry name" value="PEPTIDOGLYCAN-RECOGNITION PROTEIN LC-RELATED"/>
    <property type="match status" value="1"/>
</dbReference>
<feature type="domain" description="Peptidoglycan recognition protein family" evidence="9">
    <location>
        <begin position="187"/>
        <end position="330"/>
    </location>
</feature>
<keyword evidence="7" id="KW-1133">Transmembrane helix</keyword>
<evidence type="ECO:0000256" key="4">
    <source>
        <dbReference type="ARBA" id="ARBA00022859"/>
    </source>
</evidence>
<dbReference type="Pfam" id="PF01510">
    <property type="entry name" value="Amidase_2"/>
    <property type="match status" value="1"/>
</dbReference>
<dbReference type="InterPro" id="IPR006619">
    <property type="entry name" value="PGRP_domain_met/bac"/>
</dbReference>
<dbReference type="PANTHER" id="PTHR11022">
    <property type="entry name" value="PEPTIDOGLYCAN RECOGNITION PROTEIN"/>
    <property type="match status" value="1"/>
</dbReference>
<dbReference type="CDD" id="cd06583">
    <property type="entry name" value="PGRP"/>
    <property type="match status" value="1"/>
</dbReference>
<evidence type="ECO:0000256" key="1">
    <source>
        <dbReference type="ARBA" id="ARBA00007553"/>
    </source>
</evidence>
<keyword evidence="7" id="KW-0812">Transmembrane</keyword>
<keyword evidence="7" id="KW-0472">Membrane</keyword>
<feature type="region of interest" description="Disordered" evidence="6">
    <location>
        <begin position="33"/>
        <end position="55"/>
    </location>
</feature>
<name>A0AAJ6ZUG0_PAPXU</name>
<feature type="compositionally biased region" description="Basic and acidic residues" evidence="6">
    <location>
        <begin position="104"/>
        <end position="115"/>
    </location>
</feature>
<dbReference type="AlphaFoldDB" id="A0AAJ6ZUG0"/>
<dbReference type="SMART" id="SM00701">
    <property type="entry name" value="PGRP"/>
    <property type="match status" value="1"/>
</dbReference>
<comment type="subunit">
    <text evidence="2">Monomer.</text>
</comment>
<feature type="region of interest" description="Disordered" evidence="6">
    <location>
        <begin position="100"/>
        <end position="120"/>
    </location>
</feature>
<dbReference type="GO" id="GO:0009253">
    <property type="term" value="P:peptidoglycan catabolic process"/>
    <property type="evidence" value="ECO:0007669"/>
    <property type="project" value="InterPro"/>
</dbReference>
<comment type="similarity">
    <text evidence="1">Belongs to the N-acetylmuramoyl-L-alanine amidase 2 family.</text>
</comment>
<keyword evidence="4" id="KW-0391">Immunity</keyword>
<dbReference type="InterPro" id="IPR002502">
    <property type="entry name" value="Amidase_domain"/>
</dbReference>
<dbReference type="RefSeq" id="XP_013179413.1">
    <property type="nucleotide sequence ID" value="XM_013323959.1"/>
</dbReference>
<gene>
    <name evidence="10" type="primary">LOC106126345</name>
</gene>
<dbReference type="GO" id="GO:0045087">
    <property type="term" value="P:innate immune response"/>
    <property type="evidence" value="ECO:0007669"/>
    <property type="project" value="UniProtKB-KW"/>
</dbReference>